<keyword evidence="4" id="KW-0812">Transmembrane</keyword>
<comment type="subcellular location">
    <subcellularLocation>
        <location evidence="1">Mitochondrion membrane</location>
    </subcellularLocation>
</comment>
<protein>
    <recommendedName>
        <fullName evidence="7">ATP synthase subunit K, mitochondrial</fullName>
    </recommendedName>
</protein>
<evidence type="ECO:0000256" key="3">
    <source>
        <dbReference type="ARBA" id="ARBA00023136"/>
    </source>
</evidence>
<dbReference type="EMBL" id="MU004231">
    <property type="protein sequence ID" value="KAF2673572.1"/>
    <property type="molecule type" value="Genomic_DNA"/>
</dbReference>
<name>A0A6A6UMW0_9PEZI</name>
<dbReference type="PANTHER" id="PTHR28074:SF1">
    <property type="entry name" value="ATP SYNTHASE SUBUNIT K, MITOCHONDRIAL"/>
    <property type="match status" value="1"/>
</dbReference>
<evidence type="ECO:0000313" key="6">
    <source>
        <dbReference type="Proteomes" id="UP000799302"/>
    </source>
</evidence>
<evidence type="ECO:0000256" key="4">
    <source>
        <dbReference type="SAM" id="Phobius"/>
    </source>
</evidence>
<proteinExistence type="predicted"/>
<accession>A0A6A6UMW0</accession>
<dbReference type="GO" id="GO:0031966">
    <property type="term" value="C:mitochondrial membrane"/>
    <property type="evidence" value="ECO:0007669"/>
    <property type="project" value="UniProtKB-SubCell"/>
</dbReference>
<dbReference type="GO" id="GO:0015986">
    <property type="term" value="P:proton motive force-driven ATP synthesis"/>
    <property type="evidence" value="ECO:0007669"/>
    <property type="project" value="TreeGrafter"/>
</dbReference>
<reference evidence="5" key="1">
    <citation type="journal article" date="2020" name="Stud. Mycol.">
        <title>101 Dothideomycetes genomes: a test case for predicting lifestyles and emergence of pathogens.</title>
        <authorList>
            <person name="Haridas S."/>
            <person name="Albert R."/>
            <person name="Binder M."/>
            <person name="Bloem J."/>
            <person name="Labutti K."/>
            <person name="Salamov A."/>
            <person name="Andreopoulos B."/>
            <person name="Baker S."/>
            <person name="Barry K."/>
            <person name="Bills G."/>
            <person name="Bluhm B."/>
            <person name="Cannon C."/>
            <person name="Castanera R."/>
            <person name="Culley D."/>
            <person name="Daum C."/>
            <person name="Ezra D."/>
            <person name="Gonzalez J."/>
            <person name="Henrissat B."/>
            <person name="Kuo A."/>
            <person name="Liang C."/>
            <person name="Lipzen A."/>
            <person name="Lutzoni F."/>
            <person name="Magnuson J."/>
            <person name="Mondo S."/>
            <person name="Nolan M."/>
            <person name="Ohm R."/>
            <person name="Pangilinan J."/>
            <person name="Park H.-J."/>
            <person name="Ramirez L."/>
            <person name="Alfaro M."/>
            <person name="Sun H."/>
            <person name="Tritt A."/>
            <person name="Yoshinaga Y."/>
            <person name="Zwiers L.-H."/>
            <person name="Turgeon B."/>
            <person name="Goodwin S."/>
            <person name="Spatafora J."/>
            <person name="Crous P."/>
            <person name="Grigoriev I."/>
        </authorList>
    </citation>
    <scope>NUCLEOTIDE SEQUENCE</scope>
    <source>
        <strain evidence="5">CBS 115976</strain>
    </source>
</reference>
<gene>
    <name evidence="5" type="ORF">BT63DRAFT_451625</name>
</gene>
<organism evidence="5 6">
    <name type="scientific">Microthyrium microscopicum</name>
    <dbReference type="NCBI Taxonomy" id="703497"/>
    <lineage>
        <taxon>Eukaryota</taxon>
        <taxon>Fungi</taxon>
        <taxon>Dikarya</taxon>
        <taxon>Ascomycota</taxon>
        <taxon>Pezizomycotina</taxon>
        <taxon>Dothideomycetes</taxon>
        <taxon>Dothideomycetes incertae sedis</taxon>
        <taxon>Microthyriales</taxon>
        <taxon>Microthyriaceae</taxon>
        <taxon>Microthyrium</taxon>
    </lineage>
</organism>
<dbReference type="Proteomes" id="UP000799302">
    <property type="component" value="Unassembled WGS sequence"/>
</dbReference>
<keyword evidence="2" id="KW-0496">Mitochondrion</keyword>
<keyword evidence="6" id="KW-1185">Reference proteome</keyword>
<dbReference type="PANTHER" id="PTHR28074">
    <property type="entry name" value="ATP SYNTHASE SUBUNIT K, MITOCHONDRIAL"/>
    <property type="match status" value="1"/>
</dbReference>
<keyword evidence="3 4" id="KW-0472">Membrane</keyword>
<evidence type="ECO:0000256" key="1">
    <source>
        <dbReference type="ARBA" id="ARBA00004325"/>
    </source>
</evidence>
<sequence>MVTYYTVFGAKVGSHVLSMATLGTTGLVGWYFTRGKKEITNSPPINAGSKEEESFVKDFMKKKESEAKQ</sequence>
<dbReference type="OrthoDB" id="2094445at2759"/>
<dbReference type="InterPro" id="IPR021278">
    <property type="entry name" value="ATP19"/>
</dbReference>
<keyword evidence="4" id="KW-1133">Transmembrane helix</keyword>
<dbReference type="AlphaFoldDB" id="A0A6A6UMW0"/>
<evidence type="ECO:0000256" key="2">
    <source>
        <dbReference type="ARBA" id="ARBA00023128"/>
    </source>
</evidence>
<evidence type="ECO:0000313" key="5">
    <source>
        <dbReference type="EMBL" id="KAF2673572.1"/>
    </source>
</evidence>
<dbReference type="Pfam" id="PF11022">
    <property type="entry name" value="ATP19"/>
    <property type="match status" value="1"/>
</dbReference>
<feature type="transmembrane region" description="Helical" evidence="4">
    <location>
        <begin position="12"/>
        <end position="32"/>
    </location>
</feature>
<evidence type="ECO:0008006" key="7">
    <source>
        <dbReference type="Google" id="ProtNLM"/>
    </source>
</evidence>